<keyword evidence="1" id="KW-0812">Transmembrane</keyword>
<accession>W6YG52</accession>
<gene>
    <name evidence="2" type="ORF">COCCADRAFT_93432</name>
</gene>
<evidence type="ECO:0000313" key="3">
    <source>
        <dbReference type="Proteomes" id="UP000053841"/>
    </source>
</evidence>
<dbReference type="EMBL" id="KI964591">
    <property type="protein sequence ID" value="EUC34454.1"/>
    <property type="molecule type" value="Genomic_DNA"/>
</dbReference>
<keyword evidence="1" id="KW-0472">Membrane</keyword>
<dbReference type="RefSeq" id="XP_007711260.1">
    <property type="nucleotide sequence ID" value="XM_007713070.1"/>
</dbReference>
<dbReference type="AlphaFoldDB" id="W6YG52"/>
<dbReference type="Proteomes" id="UP000053841">
    <property type="component" value="Unassembled WGS sequence"/>
</dbReference>
<organism evidence="2 3">
    <name type="scientific">Cochliobolus carbonum (strain 26-R-13)</name>
    <name type="common">Maize leaf spot fungus</name>
    <name type="synonym">Bipolaris zeicola</name>
    <dbReference type="NCBI Taxonomy" id="930089"/>
    <lineage>
        <taxon>Eukaryota</taxon>
        <taxon>Fungi</taxon>
        <taxon>Dikarya</taxon>
        <taxon>Ascomycota</taxon>
        <taxon>Pezizomycotina</taxon>
        <taxon>Dothideomycetes</taxon>
        <taxon>Pleosporomycetidae</taxon>
        <taxon>Pleosporales</taxon>
        <taxon>Pleosporineae</taxon>
        <taxon>Pleosporaceae</taxon>
        <taxon>Bipolaris</taxon>
    </lineage>
</organism>
<feature type="non-terminal residue" evidence="2">
    <location>
        <position position="1"/>
    </location>
</feature>
<sequence length="97" mass="11131">GSDDERVGQVFRDYRGWKEHDMGMRGTRRTVPWWAPACRMQTQQGENGSIASALCLCICGIIVLWVFERQEHAMVMEIGPRRLNPEVYTNVAVSMFP</sequence>
<dbReference type="KEGG" id="bze:COCCADRAFT_93432"/>
<evidence type="ECO:0000313" key="2">
    <source>
        <dbReference type="EMBL" id="EUC34454.1"/>
    </source>
</evidence>
<keyword evidence="3" id="KW-1185">Reference proteome</keyword>
<protein>
    <submittedName>
        <fullName evidence="2">Uncharacterized protein</fullName>
    </submittedName>
</protein>
<dbReference type="OrthoDB" id="10293305at2759"/>
<dbReference type="HOGENOM" id="CLU_2352211_0_0_1"/>
<name>W6YG52_COCC2</name>
<dbReference type="GeneID" id="19153573"/>
<proteinExistence type="predicted"/>
<evidence type="ECO:0000256" key="1">
    <source>
        <dbReference type="SAM" id="Phobius"/>
    </source>
</evidence>
<reference evidence="2 3" key="1">
    <citation type="journal article" date="2013" name="PLoS Genet.">
        <title>Comparative genome structure, secondary metabolite, and effector coding capacity across Cochliobolus pathogens.</title>
        <authorList>
            <person name="Condon B.J."/>
            <person name="Leng Y."/>
            <person name="Wu D."/>
            <person name="Bushley K.E."/>
            <person name="Ohm R.A."/>
            <person name="Otillar R."/>
            <person name="Martin J."/>
            <person name="Schackwitz W."/>
            <person name="Grimwood J."/>
            <person name="MohdZainudin N."/>
            <person name="Xue C."/>
            <person name="Wang R."/>
            <person name="Manning V.A."/>
            <person name="Dhillon B."/>
            <person name="Tu Z.J."/>
            <person name="Steffenson B.J."/>
            <person name="Salamov A."/>
            <person name="Sun H."/>
            <person name="Lowry S."/>
            <person name="LaButti K."/>
            <person name="Han J."/>
            <person name="Copeland A."/>
            <person name="Lindquist E."/>
            <person name="Barry K."/>
            <person name="Schmutz J."/>
            <person name="Baker S.E."/>
            <person name="Ciuffetti L.M."/>
            <person name="Grigoriev I.V."/>
            <person name="Zhong S."/>
            <person name="Turgeon B.G."/>
        </authorList>
    </citation>
    <scope>NUCLEOTIDE SEQUENCE [LARGE SCALE GENOMIC DNA]</scope>
    <source>
        <strain evidence="2 3">26-R-13</strain>
    </source>
</reference>
<feature type="transmembrane region" description="Helical" evidence="1">
    <location>
        <begin position="49"/>
        <end position="67"/>
    </location>
</feature>
<keyword evidence="1" id="KW-1133">Transmembrane helix</keyword>